<gene>
    <name evidence="2" type="ORF">NSIN_40147</name>
</gene>
<keyword evidence="2" id="KW-0808">Transferase</keyword>
<dbReference type="Proteomes" id="UP000232412">
    <property type="component" value="Unassembled WGS sequence"/>
</dbReference>
<organism evidence="2 3">
    <name type="scientific">Nitrosotalea sinensis</name>
    <dbReference type="NCBI Taxonomy" id="1499975"/>
    <lineage>
        <taxon>Archaea</taxon>
        <taxon>Nitrososphaerota</taxon>
        <taxon>Nitrososphaeria</taxon>
        <taxon>Nitrosotaleales</taxon>
        <taxon>Nitrosotaleaceae</taxon>
        <taxon>Nitrosotalea</taxon>
    </lineage>
</organism>
<proteinExistence type="predicted"/>
<keyword evidence="1" id="KW-0812">Transmembrane</keyword>
<feature type="transmembrane region" description="Helical" evidence="1">
    <location>
        <begin position="73"/>
        <end position="95"/>
    </location>
</feature>
<evidence type="ECO:0000256" key="1">
    <source>
        <dbReference type="SAM" id="Phobius"/>
    </source>
</evidence>
<dbReference type="AlphaFoldDB" id="A0A2H1EJ97"/>
<sequence>MCLPDTMDVYKDPHKFEKELAKINAQLTIVATGGSVFAIFGVSLFILGVTTGFDAISKTGEVMTLLTIISNVYSQFGIFIFFIGISVLVLAQFLIPRKIDKLKY</sequence>
<keyword evidence="3" id="KW-1185">Reference proteome</keyword>
<accession>A0A2H1EJ97</accession>
<evidence type="ECO:0000313" key="3">
    <source>
        <dbReference type="Proteomes" id="UP000232412"/>
    </source>
</evidence>
<keyword evidence="1" id="KW-1133">Transmembrane helix</keyword>
<dbReference type="GO" id="GO:0016740">
    <property type="term" value="F:transferase activity"/>
    <property type="evidence" value="ECO:0007669"/>
    <property type="project" value="UniProtKB-KW"/>
</dbReference>
<reference evidence="3" key="1">
    <citation type="submission" date="2016-12" db="EMBL/GenBank/DDBJ databases">
        <authorList>
            <person name="Herbold C."/>
        </authorList>
    </citation>
    <scope>NUCLEOTIDE SEQUENCE [LARGE SCALE GENOMIC DNA]</scope>
</reference>
<name>A0A2H1EJ97_9ARCH</name>
<dbReference type="EMBL" id="FRFC01000005">
    <property type="protein sequence ID" value="SHO47614.1"/>
    <property type="molecule type" value="Genomic_DNA"/>
</dbReference>
<feature type="transmembrane region" description="Helical" evidence="1">
    <location>
        <begin position="27"/>
        <end position="53"/>
    </location>
</feature>
<keyword evidence="1" id="KW-0472">Membrane</keyword>
<protein>
    <submittedName>
        <fullName evidence="2">Formate-dependent phosphoribosylglycinamide formyltransferase</fullName>
    </submittedName>
</protein>
<evidence type="ECO:0000313" key="2">
    <source>
        <dbReference type="EMBL" id="SHO47614.1"/>
    </source>
</evidence>